<evidence type="ECO:0000313" key="2">
    <source>
        <dbReference type="Proteomes" id="UP000058012"/>
    </source>
</evidence>
<keyword evidence="2" id="KW-1185">Reference proteome</keyword>
<reference evidence="1 2" key="1">
    <citation type="submission" date="2015-10" db="EMBL/GenBank/DDBJ databases">
        <title>Draft genome sequence of Novosphingobium fuchskuhlense DSM 25065 isolated from a surface water sample of the southwest basin of Lake Grosse Fuchskuhle.</title>
        <authorList>
            <person name="Ruckert C."/>
            <person name="Winkler A."/>
            <person name="Glaeser J."/>
            <person name="Grossart H.-P."/>
            <person name="Kalinowski J."/>
            <person name="Glaeser S."/>
        </authorList>
    </citation>
    <scope>NUCLEOTIDE SEQUENCE [LARGE SCALE GENOMIC DNA]</scope>
    <source>
        <strain evidence="1 2">FNE08-7</strain>
    </source>
</reference>
<sequence>MGASGTGWRALLRVIGCWLSVLACSNIVLVSAAEADVNGQLGSFFTSLGGSANVTGPVAYNGQQGGYYSGGNLWVRFPAQQTYQLGSLQMPSVKAGCGGIDIFTGSFSFINTDQIVAAMKAAANGALAFVFDLAINAISSQIGSSIEKVMQKLQQFTQHSLNACQAGEQVAAGLAGMVGARDSHFCATIGNSQGIFSDWAASAQGCGTGGSQTSTLSSNADKTIPAGPYNYTWSMLTQKYPNFDTTFKQYLMSLVGTVIYQPGTSNSQGPTYKFLGQGDPALITALLDGGSSAQVFTCDSTDQCLNPTQSTLTVSSASALKTRVYNLLIDIAGRIQGNQQLTSEEIGLLGATTIPLYKIMVVNAAASFGGMNTADLSSLAEITSVDLLETVVQQFYKMVTDGQASFQNADPMTLKQWQDQLREVTHTLDAQVMHNSERLTRTEQILDRTIRIEGTLRNSMSPQMTAALQFEKSLGQHPLQ</sequence>
<proteinExistence type="predicted"/>
<dbReference type="AlphaFoldDB" id="A0A117USG3"/>
<accession>A0A117USG3</accession>
<gene>
    <name evidence="1" type="ORF">AQZ52_14100</name>
</gene>
<name>A0A117USG3_9SPHN</name>
<dbReference type="RefSeq" id="WP_067912299.1">
    <property type="nucleotide sequence ID" value="NZ_KQ954246.1"/>
</dbReference>
<dbReference type="Proteomes" id="UP000058012">
    <property type="component" value="Unassembled WGS sequence"/>
</dbReference>
<protein>
    <submittedName>
        <fullName evidence="1">Pilus assembly protein</fullName>
    </submittedName>
</protein>
<organism evidence="1 2">
    <name type="scientific">Novosphingobium fuchskuhlense</name>
    <dbReference type="NCBI Taxonomy" id="1117702"/>
    <lineage>
        <taxon>Bacteria</taxon>
        <taxon>Pseudomonadati</taxon>
        <taxon>Pseudomonadota</taxon>
        <taxon>Alphaproteobacteria</taxon>
        <taxon>Sphingomonadales</taxon>
        <taxon>Sphingomonadaceae</taxon>
        <taxon>Novosphingobium</taxon>
    </lineage>
</organism>
<dbReference type="Pfam" id="PF06122">
    <property type="entry name" value="TraH"/>
    <property type="match status" value="1"/>
</dbReference>
<dbReference type="InterPro" id="IPR010927">
    <property type="entry name" value="T4SS_TraH"/>
</dbReference>
<dbReference type="OrthoDB" id="9797479at2"/>
<comment type="caution">
    <text evidence="1">The sequence shown here is derived from an EMBL/GenBank/DDBJ whole genome shotgun (WGS) entry which is preliminary data.</text>
</comment>
<dbReference type="STRING" id="1117702.AQZ52_14100"/>
<dbReference type="EMBL" id="LLZS01000009">
    <property type="protein sequence ID" value="KUR70015.1"/>
    <property type="molecule type" value="Genomic_DNA"/>
</dbReference>
<evidence type="ECO:0000313" key="1">
    <source>
        <dbReference type="EMBL" id="KUR70015.1"/>
    </source>
</evidence>